<name>A0ABW1J971_9PSEU</name>
<gene>
    <name evidence="1" type="ORF">ACFQE5_23020</name>
</gene>
<accession>A0ABW1J971</accession>
<dbReference type="Pfam" id="PF08962">
    <property type="entry name" value="Rv2632c-like"/>
    <property type="match status" value="1"/>
</dbReference>
<comment type="caution">
    <text evidence="1">The sequence shown here is derived from an EMBL/GenBank/DDBJ whole genome shotgun (WGS) entry which is preliminary data.</text>
</comment>
<dbReference type="InterPro" id="IPR015057">
    <property type="entry name" value="Rv2632c-like"/>
</dbReference>
<evidence type="ECO:0000313" key="1">
    <source>
        <dbReference type="EMBL" id="MFC5997089.1"/>
    </source>
</evidence>
<reference evidence="2" key="1">
    <citation type="journal article" date="2019" name="Int. J. Syst. Evol. Microbiol.">
        <title>The Global Catalogue of Microorganisms (GCM) 10K type strain sequencing project: providing services to taxonomists for standard genome sequencing and annotation.</title>
        <authorList>
            <consortium name="The Broad Institute Genomics Platform"/>
            <consortium name="The Broad Institute Genome Sequencing Center for Infectious Disease"/>
            <person name="Wu L."/>
            <person name="Ma J."/>
        </authorList>
    </citation>
    <scope>NUCLEOTIDE SEQUENCE [LARGE SCALE GENOMIC DNA]</scope>
    <source>
        <strain evidence="2">CCM 8391</strain>
    </source>
</reference>
<sequence length="90" mass="9943">MPTVGWHIEVEFQEDERDVHTAAALLLRLPDGTELRARGKAKRNPADPAQPRIGEEIAAARALSELVHLLLDKAAGEIEEVTHRPAHLRA</sequence>
<dbReference type="SUPFAM" id="SSF143212">
    <property type="entry name" value="Rv2632c-like"/>
    <property type="match status" value="1"/>
</dbReference>
<dbReference type="Proteomes" id="UP001596302">
    <property type="component" value="Unassembled WGS sequence"/>
</dbReference>
<dbReference type="RefSeq" id="WP_379588010.1">
    <property type="nucleotide sequence ID" value="NZ_JBHSQW010000044.1"/>
</dbReference>
<evidence type="ECO:0000313" key="2">
    <source>
        <dbReference type="Proteomes" id="UP001596302"/>
    </source>
</evidence>
<protein>
    <submittedName>
        <fullName evidence="1">DUF1876 domain-containing protein</fullName>
    </submittedName>
</protein>
<dbReference type="EMBL" id="JBHSQW010000044">
    <property type="protein sequence ID" value="MFC5997089.1"/>
    <property type="molecule type" value="Genomic_DNA"/>
</dbReference>
<proteinExistence type="predicted"/>
<keyword evidence="2" id="KW-1185">Reference proteome</keyword>
<dbReference type="Gene3D" id="3.30.160.240">
    <property type="entry name" value="Rv1738"/>
    <property type="match status" value="1"/>
</dbReference>
<dbReference type="InterPro" id="IPR038070">
    <property type="entry name" value="Rv2632c-like_sf"/>
</dbReference>
<organism evidence="1 2">
    <name type="scientific">Pseudonocardia hispaniensis</name>
    <dbReference type="NCBI Taxonomy" id="904933"/>
    <lineage>
        <taxon>Bacteria</taxon>
        <taxon>Bacillati</taxon>
        <taxon>Actinomycetota</taxon>
        <taxon>Actinomycetes</taxon>
        <taxon>Pseudonocardiales</taxon>
        <taxon>Pseudonocardiaceae</taxon>
        <taxon>Pseudonocardia</taxon>
    </lineage>
</organism>